<evidence type="ECO:0000256" key="3">
    <source>
        <dbReference type="ARBA" id="ARBA00022723"/>
    </source>
</evidence>
<dbReference type="SUPFAM" id="SSF53807">
    <property type="entry name" value="Helical backbone' metal receptor"/>
    <property type="match status" value="1"/>
</dbReference>
<dbReference type="GO" id="GO:0046872">
    <property type="term" value="F:metal ion binding"/>
    <property type="evidence" value="ECO:0007669"/>
    <property type="project" value="UniProtKB-KW"/>
</dbReference>
<dbReference type="Pfam" id="PF01297">
    <property type="entry name" value="ZnuA"/>
    <property type="match status" value="1"/>
</dbReference>
<dbReference type="PROSITE" id="PS51257">
    <property type="entry name" value="PROKAR_LIPOPROTEIN"/>
    <property type="match status" value="1"/>
</dbReference>
<dbReference type="PATRIC" id="fig|582680.6.peg.1398"/>
<evidence type="ECO:0000256" key="1">
    <source>
        <dbReference type="ARBA" id="ARBA00004196"/>
    </source>
</evidence>
<gene>
    <name evidence="6" type="primary">fimA</name>
    <name evidence="6" type="ORF">RS86_01360</name>
</gene>
<keyword evidence="4 5" id="KW-0732">Signal</keyword>
<feature type="signal peptide" evidence="5">
    <location>
        <begin position="1"/>
        <end position="19"/>
    </location>
</feature>
<comment type="caution">
    <text evidence="6">The sequence shown here is derived from an EMBL/GenBank/DDBJ whole genome shotgun (WGS) entry which is preliminary data.</text>
</comment>
<keyword evidence="6" id="KW-0449">Lipoprotein</keyword>
<dbReference type="PANTHER" id="PTHR42953:SF1">
    <property type="entry name" value="METAL-BINDING PROTEIN HI_0362-RELATED"/>
    <property type="match status" value="1"/>
</dbReference>
<comment type="subcellular location">
    <subcellularLocation>
        <location evidence="1">Cell envelope</location>
    </subcellularLocation>
</comment>
<dbReference type="GO" id="GO:0030313">
    <property type="term" value="C:cell envelope"/>
    <property type="evidence" value="ECO:0007669"/>
    <property type="project" value="UniProtKB-SubCell"/>
</dbReference>
<dbReference type="RefSeq" id="WP_045271463.1">
    <property type="nucleotide sequence ID" value="NZ_JYIX01000031.1"/>
</dbReference>
<dbReference type="STRING" id="582680.RS86_01360"/>
<dbReference type="InterPro" id="IPR050492">
    <property type="entry name" value="Bact_metal-bind_prot9"/>
</dbReference>
<sequence length="310" mass="32079">MTKPLAALALAAASLLALAGCSATTAAGSPTGGSADRIPVTASTNVWGDVAKQIGGDHVEVTSVIDSLSKDPHEYEVTAADQLTVSKAKLVLENGGGYDAFMGDLVAKAADSVPVVSAVTFAPGWPKGEDGAKTVEGFNEHVWYSTAVVDDVAKKIADELGAIAPAHKADFEKNLASFEEGLKGLDAKLAAIKGAHDGSKIFVTEPVPLYLTEAAGLVNVTPDAFSHAVEEGQDVPPATLLEATKLIDSGDVKVLFANAQTGGAETTRVIDAAKGKGIPVQEVTELVPDGKTYLTWMQDNIETLTRNLDK</sequence>
<dbReference type="GO" id="GO:0030001">
    <property type="term" value="P:metal ion transport"/>
    <property type="evidence" value="ECO:0007669"/>
    <property type="project" value="InterPro"/>
</dbReference>
<dbReference type="EMBL" id="JYIX01000031">
    <property type="protein sequence ID" value="KJL33924.1"/>
    <property type="molecule type" value="Genomic_DNA"/>
</dbReference>
<dbReference type="InterPro" id="IPR006127">
    <property type="entry name" value="ZnuA-like"/>
</dbReference>
<accession>A0A0F0LMK8</accession>
<name>A0A0F0LMK8_9MICO</name>
<dbReference type="Proteomes" id="UP000033740">
    <property type="component" value="Unassembled WGS sequence"/>
</dbReference>
<evidence type="ECO:0000313" key="6">
    <source>
        <dbReference type="EMBL" id="KJL33924.1"/>
    </source>
</evidence>
<organism evidence="6 7">
    <name type="scientific">Microbacterium azadirachtae</name>
    <dbReference type="NCBI Taxonomy" id="582680"/>
    <lineage>
        <taxon>Bacteria</taxon>
        <taxon>Bacillati</taxon>
        <taxon>Actinomycetota</taxon>
        <taxon>Actinomycetes</taxon>
        <taxon>Micrococcales</taxon>
        <taxon>Microbacteriaceae</taxon>
        <taxon>Microbacterium</taxon>
    </lineage>
</organism>
<dbReference type="Gene3D" id="3.40.50.1980">
    <property type="entry name" value="Nitrogenase molybdenum iron protein domain"/>
    <property type="match status" value="2"/>
</dbReference>
<evidence type="ECO:0000313" key="7">
    <source>
        <dbReference type="Proteomes" id="UP000033740"/>
    </source>
</evidence>
<keyword evidence="2" id="KW-0813">Transport</keyword>
<evidence type="ECO:0000256" key="2">
    <source>
        <dbReference type="ARBA" id="ARBA00022448"/>
    </source>
</evidence>
<keyword evidence="7" id="KW-1185">Reference proteome</keyword>
<reference evidence="6 7" key="1">
    <citation type="submission" date="2015-02" db="EMBL/GenBank/DDBJ databases">
        <title>Draft genome sequences of ten Microbacterium spp. with emphasis on heavy metal contaminated environments.</title>
        <authorList>
            <person name="Corretto E."/>
        </authorList>
    </citation>
    <scope>NUCLEOTIDE SEQUENCE [LARGE SCALE GENOMIC DNA]</scope>
    <source>
        <strain evidence="6 7">ARN176</strain>
    </source>
</reference>
<feature type="chain" id="PRO_5039583172" evidence="5">
    <location>
        <begin position="20"/>
        <end position="310"/>
    </location>
</feature>
<keyword evidence="3" id="KW-0479">Metal-binding</keyword>
<protein>
    <submittedName>
        <fullName evidence="6">Manganese ABC transporter substrate-binding lipoprotein</fullName>
    </submittedName>
</protein>
<evidence type="ECO:0000256" key="5">
    <source>
        <dbReference type="SAM" id="SignalP"/>
    </source>
</evidence>
<dbReference type="PANTHER" id="PTHR42953">
    <property type="entry name" value="HIGH-AFFINITY ZINC UPTAKE SYSTEM PROTEIN ZNUA-RELATED"/>
    <property type="match status" value="1"/>
</dbReference>
<evidence type="ECO:0000256" key="4">
    <source>
        <dbReference type="ARBA" id="ARBA00022729"/>
    </source>
</evidence>
<proteinExistence type="predicted"/>
<dbReference type="AlphaFoldDB" id="A0A0F0LMK8"/>